<evidence type="ECO:0000313" key="2">
    <source>
        <dbReference type="Proteomes" id="UP000308365"/>
    </source>
</evidence>
<proteinExistence type="predicted"/>
<dbReference type="AlphaFoldDB" id="A0A4U1EBS2"/>
<feature type="non-terminal residue" evidence="1">
    <location>
        <position position="1"/>
    </location>
</feature>
<organism evidence="1 2">
    <name type="scientific">Monodon monoceros</name>
    <name type="common">Narwhal</name>
    <name type="synonym">Ceratodon monodon</name>
    <dbReference type="NCBI Taxonomy" id="40151"/>
    <lineage>
        <taxon>Eukaryota</taxon>
        <taxon>Metazoa</taxon>
        <taxon>Chordata</taxon>
        <taxon>Craniata</taxon>
        <taxon>Vertebrata</taxon>
        <taxon>Euteleostomi</taxon>
        <taxon>Mammalia</taxon>
        <taxon>Eutheria</taxon>
        <taxon>Laurasiatheria</taxon>
        <taxon>Artiodactyla</taxon>
        <taxon>Whippomorpha</taxon>
        <taxon>Cetacea</taxon>
        <taxon>Odontoceti</taxon>
        <taxon>Monodontidae</taxon>
        <taxon>Monodon</taxon>
    </lineage>
</organism>
<dbReference type="EMBL" id="RWIC01003455">
    <property type="protein sequence ID" value="TKC33438.1"/>
    <property type="molecule type" value="Genomic_DNA"/>
</dbReference>
<comment type="caution">
    <text evidence="1">The sequence shown here is derived from an EMBL/GenBank/DDBJ whole genome shotgun (WGS) entry which is preliminary data.</text>
</comment>
<sequence>CLWFGALCWHRGRRVGDFSTLGVGWAASWESREPVASCPWALGSASRLFRTFVSQEEGRKAHPGKDLPETIPYLEICTIGHQVPDDDTSFKFQCAVNGFLKENKD</sequence>
<gene>
    <name evidence="1" type="ORF">EI555_004115</name>
</gene>
<accession>A0A4U1EBS2</accession>
<dbReference type="Proteomes" id="UP000308365">
    <property type="component" value="Unassembled WGS sequence"/>
</dbReference>
<evidence type="ECO:0000313" key="1">
    <source>
        <dbReference type="EMBL" id="TKC33438.1"/>
    </source>
</evidence>
<reference evidence="2" key="1">
    <citation type="journal article" date="2019" name="IScience">
        <title>Narwhal Genome Reveals Long-Term Low Genetic Diversity despite Current Large Abundance Size.</title>
        <authorList>
            <person name="Westbury M.V."/>
            <person name="Petersen B."/>
            <person name="Garde E."/>
            <person name="Heide-Jorgensen M.P."/>
            <person name="Lorenzen E.D."/>
        </authorList>
    </citation>
    <scope>NUCLEOTIDE SEQUENCE [LARGE SCALE GENOMIC DNA]</scope>
</reference>
<feature type="non-terminal residue" evidence="1">
    <location>
        <position position="105"/>
    </location>
</feature>
<protein>
    <submittedName>
        <fullName evidence="1">Uncharacterized protein</fullName>
    </submittedName>
</protein>
<name>A0A4U1EBS2_MONMO</name>